<dbReference type="KEGG" id="egl:EGR_00699"/>
<evidence type="ECO:0000313" key="3">
    <source>
        <dbReference type="Proteomes" id="UP000019149"/>
    </source>
</evidence>
<comment type="caution">
    <text evidence="2">The sequence shown here is derived from an EMBL/GenBank/DDBJ whole genome shotgun (WGS) entry which is preliminary data.</text>
</comment>
<organism evidence="2 3">
    <name type="scientific">Echinococcus granulosus</name>
    <name type="common">Hydatid tapeworm</name>
    <dbReference type="NCBI Taxonomy" id="6210"/>
    <lineage>
        <taxon>Eukaryota</taxon>
        <taxon>Metazoa</taxon>
        <taxon>Spiralia</taxon>
        <taxon>Lophotrochozoa</taxon>
        <taxon>Platyhelminthes</taxon>
        <taxon>Cestoda</taxon>
        <taxon>Eucestoda</taxon>
        <taxon>Cyclophyllidea</taxon>
        <taxon>Taeniidae</taxon>
        <taxon>Echinococcus</taxon>
        <taxon>Echinococcus granulosus group</taxon>
    </lineage>
</organism>
<protein>
    <submittedName>
        <fullName evidence="2">Uncharacterized protein</fullName>
    </submittedName>
</protein>
<name>W6UR16_ECHGR</name>
<keyword evidence="1" id="KW-0812">Transmembrane</keyword>
<feature type="transmembrane region" description="Helical" evidence="1">
    <location>
        <begin position="47"/>
        <end position="67"/>
    </location>
</feature>
<dbReference type="RefSeq" id="XP_024355351.1">
    <property type="nucleotide sequence ID" value="XM_024489948.1"/>
</dbReference>
<dbReference type="Proteomes" id="UP000019149">
    <property type="component" value="Unassembled WGS sequence"/>
</dbReference>
<proteinExistence type="predicted"/>
<evidence type="ECO:0000256" key="1">
    <source>
        <dbReference type="SAM" id="Phobius"/>
    </source>
</evidence>
<sequence>MTESNCLIFGFNNAQPLLQSYLLNVEYYLPYIFLLNFGEWNGGAPKFALRLKLALTATHFILVFFYLKMIIMSSYDLLWLRYGCLSSQQQLSQN</sequence>
<reference evidence="2 3" key="1">
    <citation type="journal article" date="2013" name="Nat. Genet.">
        <title>The genome of the hydatid tapeworm Echinococcus granulosus.</title>
        <authorList>
            <person name="Zheng H."/>
            <person name="Zhang W."/>
            <person name="Zhang L."/>
            <person name="Zhang Z."/>
            <person name="Li J."/>
            <person name="Lu G."/>
            <person name="Zhu Y."/>
            <person name="Wang Y."/>
            <person name="Huang Y."/>
            <person name="Liu J."/>
            <person name="Kang H."/>
            <person name="Chen J."/>
            <person name="Wang L."/>
            <person name="Chen A."/>
            <person name="Yu S."/>
            <person name="Gao Z."/>
            <person name="Jin L."/>
            <person name="Gu W."/>
            <person name="Wang Z."/>
            <person name="Zhao L."/>
            <person name="Shi B."/>
            <person name="Wen H."/>
            <person name="Lin R."/>
            <person name="Jones M.K."/>
            <person name="Brejova B."/>
            <person name="Vinar T."/>
            <person name="Zhao G."/>
            <person name="McManus D.P."/>
            <person name="Chen Z."/>
            <person name="Zhou Y."/>
            <person name="Wang S."/>
        </authorList>
    </citation>
    <scope>NUCLEOTIDE SEQUENCE [LARGE SCALE GENOMIC DNA]</scope>
</reference>
<keyword evidence="3" id="KW-1185">Reference proteome</keyword>
<dbReference type="EMBL" id="APAU02000003">
    <property type="protein sequence ID" value="EUB64155.1"/>
    <property type="molecule type" value="Genomic_DNA"/>
</dbReference>
<keyword evidence="1" id="KW-1133">Transmembrane helix</keyword>
<dbReference type="GeneID" id="36336414"/>
<dbReference type="AlphaFoldDB" id="W6UR16"/>
<accession>W6UR16</accession>
<keyword evidence="1" id="KW-0472">Membrane</keyword>
<evidence type="ECO:0000313" key="2">
    <source>
        <dbReference type="EMBL" id="EUB64155.1"/>
    </source>
</evidence>
<dbReference type="CTD" id="36336414"/>
<gene>
    <name evidence="2" type="ORF">EGR_00699</name>
</gene>